<feature type="non-terminal residue" evidence="1">
    <location>
        <position position="169"/>
    </location>
</feature>
<evidence type="ECO:0000313" key="1">
    <source>
        <dbReference type="EMBL" id="MED6188479.1"/>
    </source>
</evidence>
<organism evidence="1 2">
    <name type="scientific">Stylosanthes scabra</name>
    <dbReference type="NCBI Taxonomy" id="79078"/>
    <lineage>
        <taxon>Eukaryota</taxon>
        <taxon>Viridiplantae</taxon>
        <taxon>Streptophyta</taxon>
        <taxon>Embryophyta</taxon>
        <taxon>Tracheophyta</taxon>
        <taxon>Spermatophyta</taxon>
        <taxon>Magnoliopsida</taxon>
        <taxon>eudicotyledons</taxon>
        <taxon>Gunneridae</taxon>
        <taxon>Pentapetalae</taxon>
        <taxon>rosids</taxon>
        <taxon>fabids</taxon>
        <taxon>Fabales</taxon>
        <taxon>Fabaceae</taxon>
        <taxon>Papilionoideae</taxon>
        <taxon>50 kb inversion clade</taxon>
        <taxon>dalbergioids sensu lato</taxon>
        <taxon>Dalbergieae</taxon>
        <taxon>Pterocarpus clade</taxon>
        <taxon>Stylosanthes</taxon>
    </lineage>
</organism>
<gene>
    <name evidence="1" type="ORF">PIB30_086359</name>
</gene>
<keyword evidence="2" id="KW-1185">Reference proteome</keyword>
<proteinExistence type="predicted"/>
<name>A0ABU6WRF2_9FABA</name>
<dbReference type="EMBL" id="JASCZI010182720">
    <property type="protein sequence ID" value="MED6188479.1"/>
    <property type="molecule type" value="Genomic_DNA"/>
</dbReference>
<reference evidence="1 2" key="1">
    <citation type="journal article" date="2023" name="Plants (Basel)">
        <title>Bridging the Gap: Combining Genomics and Transcriptomics Approaches to Understand Stylosanthes scabra, an Orphan Legume from the Brazilian Caatinga.</title>
        <authorList>
            <person name="Ferreira-Neto J.R.C."/>
            <person name="da Silva M.D."/>
            <person name="Binneck E."/>
            <person name="de Melo N.F."/>
            <person name="da Silva R.H."/>
            <person name="de Melo A.L.T.M."/>
            <person name="Pandolfi V."/>
            <person name="Bustamante F.O."/>
            <person name="Brasileiro-Vidal A.C."/>
            <person name="Benko-Iseppon A.M."/>
        </authorList>
    </citation>
    <scope>NUCLEOTIDE SEQUENCE [LARGE SCALE GENOMIC DNA]</scope>
    <source>
        <tissue evidence="1">Leaves</tissue>
    </source>
</reference>
<sequence>MSLEIYKKNYKKSDYLPLIEAIKGGDKIVGNRPHTPRYNADQKEPPLTRFTWALRESNRLAHTVANLKAAHHLPHNGVVQPPADLMNILRKEASTKNPLASTTELMESNSQEQECLLNKNVYYLGILTTPKFNNIPNGINEQCLAILFEDLERSFWDRLRHIHLVENIL</sequence>
<dbReference type="Proteomes" id="UP001341840">
    <property type="component" value="Unassembled WGS sequence"/>
</dbReference>
<evidence type="ECO:0008006" key="3">
    <source>
        <dbReference type="Google" id="ProtNLM"/>
    </source>
</evidence>
<accession>A0ABU6WRF2</accession>
<protein>
    <recommendedName>
        <fullName evidence="3">RNase H type-1 domain-containing protein</fullName>
    </recommendedName>
</protein>
<comment type="caution">
    <text evidence="1">The sequence shown here is derived from an EMBL/GenBank/DDBJ whole genome shotgun (WGS) entry which is preliminary data.</text>
</comment>
<evidence type="ECO:0000313" key="2">
    <source>
        <dbReference type="Proteomes" id="UP001341840"/>
    </source>
</evidence>